<dbReference type="GO" id="GO:1904047">
    <property type="term" value="F:S-adenosyl-L-methionine binding"/>
    <property type="evidence" value="ECO:0007669"/>
    <property type="project" value="UniProtKB-UniRule"/>
</dbReference>
<dbReference type="InterPro" id="IPR013785">
    <property type="entry name" value="Aldolase_TIM"/>
</dbReference>
<accession>A0A6N9NFT5</accession>
<feature type="domain" description="Radical SAM core" evidence="9">
    <location>
        <begin position="31"/>
        <end position="211"/>
    </location>
</feature>
<evidence type="ECO:0000256" key="5">
    <source>
        <dbReference type="ARBA" id="ARBA00023004"/>
    </source>
</evidence>
<dbReference type="Pfam" id="PF04055">
    <property type="entry name" value="Radical_SAM"/>
    <property type="match status" value="1"/>
</dbReference>
<proteinExistence type="inferred from homology"/>
<dbReference type="Proteomes" id="UP000470771">
    <property type="component" value="Unassembled WGS sequence"/>
</dbReference>
<dbReference type="GO" id="GO:0051539">
    <property type="term" value="F:4 iron, 4 sulfur cluster binding"/>
    <property type="evidence" value="ECO:0007669"/>
    <property type="project" value="UniProtKB-UniRule"/>
</dbReference>
<comment type="subunit">
    <text evidence="8">Homodimer.</text>
</comment>
<dbReference type="Gene3D" id="3.20.20.70">
    <property type="entry name" value="Aldolase class I"/>
    <property type="match status" value="1"/>
</dbReference>
<evidence type="ECO:0000256" key="2">
    <source>
        <dbReference type="ARBA" id="ARBA00022691"/>
    </source>
</evidence>
<dbReference type="GO" id="GO:0000287">
    <property type="term" value="F:magnesium ion binding"/>
    <property type="evidence" value="ECO:0007669"/>
    <property type="project" value="UniProtKB-UniRule"/>
</dbReference>
<comment type="catalytic activity">
    <reaction evidence="8">
        <text>6-carboxy-5,6,7,8-tetrahydropterin + H(+) = 7-carboxy-7-carbaguanine + NH4(+)</text>
        <dbReference type="Rhea" id="RHEA:27974"/>
        <dbReference type="ChEBI" id="CHEBI:15378"/>
        <dbReference type="ChEBI" id="CHEBI:28938"/>
        <dbReference type="ChEBI" id="CHEBI:61032"/>
        <dbReference type="ChEBI" id="CHEBI:61036"/>
        <dbReference type="EC" id="4.3.99.3"/>
    </reaction>
</comment>
<evidence type="ECO:0000256" key="6">
    <source>
        <dbReference type="ARBA" id="ARBA00023014"/>
    </source>
</evidence>
<comment type="cofactor">
    <cofactor evidence="8">
        <name>[4Fe-4S] cluster</name>
        <dbReference type="ChEBI" id="CHEBI:49883"/>
    </cofactor>
    <text evidence="8">Binds 1 [4Fe-4S] cluster. The cluster is coordinated with 3 cysteines and an exchangeable S-adenosyl-L-methionine.</text>
</comment>
<feature type="binding site" evidence="8">
    <location>
        <position position="48"/>
    </location>
    <ligand>
        <name>[4Fe-4S] cluster</name>
        <dbReference type="ChEBI" id="CHEBI:49883"/>
        <note>4Fe-4S-S-AdoMet</note>
    </ligand>
</feature>
<keyword evidence="6 8" id="KW-0411">Iron-sulfur</keyword>
<dbReference type="InterPro" id="IPR058240">
    <property type="entry name" value="rSAM_sf"/>
</dbReference>
<comment type="similarity">
    <text evidence="8">Belongs to the radical SAM superfamily. 7-carboxy-7-deazaguanine synthase family.</text>
</comment>
<dbReference type="SFLD" id="SFLDS00029">
    <property type="entry name" value="Radical_SAM"/>
    <property type="match status" value="1"/>
</dbReference>
<feature type="binding site" evidence="8">
    <location>
        <position position="40"/>
    </location>
    <ligand>
        <name>substrate</name>
    </ligand>
</feature>
<evidence type="ECO:0000256" key="7">
    <source>
        <dbReference type="ARBA" id="ARBA00023239"/>
    </source>
</evidence>
<dbReference type="PANTHER" id="PTHR42836:SF1">
    <property type="entry name" value="7-CARBOXY-7-DEAZAGUANINE SYNTHASE"/>
    <property type="match status" value="1"/>
</dbReference>
<dbReference type="InterPro" id="IPR024924">
    <property type="entry name" value="7-CO-7-deazaguanine_synth-like"/>
</dbReference>
<feature type="binding site" evidence="8">
    <location>
        <position position="51"/>
    </location>
    <ligand>
        <name>[4Fe-4S] cluster</name>
        <dbReference type="ChEBI" id="CHEBI:49883"/>
        <note>4Fe-4S-S-AdoMet</note>
    </ligand>
</feature>
<keyword evidence="5 8" id="KW-0408">Iron</keyword>
<keyword evidence="7 8" id="KW-0456">Lyase</keyword>
<dbReference type="HAMAP" id="MF_00917">
    <property type="entry name" value="QueE"/>
    <property type="match status" value="1"/>
</dbReference>
<evidence type="ECO:0000256" key="3">
    <source>
        <dbReference type="ARBA" id="ARBA00022723"/>
    </source>
</evidence>
<feature type="binding site" evidence="8">
    <location>
        <position position="85"/>
    </location>
    <ligand>
        <name>substrate</name>
    </ligand>
</feature>
<dbReference type="EC" id="4.3.99.3" evidence="8"/>
<keyword evidence="11" id="KW-1185">Reference proteome</keyword>
<keyword evidence="8" id="KW-0671">Queuosine biosynthesis</keyword>
<keyword evidence="3 8" id="KW-0479">Metal-binding</keyword>
<name>A0A6N9NFT5_9FLAO</name>
<evidence type="ECO:0000256" key="8">
    <source>
        <dbReference type="HAMAP-Rule" id="MF_00917"/>
    </source>
</evidence>
<dbReference type="AlphaFoldDB" id="A0A6N9NFT5"/>
<sequence>MNRLQQKDLVVKGQLLPVMEHFYTIQGEGYQSGKAAYFVRLGGCTVGCHWCDVKDSWEASDHPLMDVEEIGKLTLNGKADLVVITGGEPVTYNLDPLTKQLKSLNKYLAMETSGAFPLTGEWDWICLSPKKNKPPQEEFYQLAHELKVIIFNKDDFKWAEQHRARVNADCKLYLQVEWSKSDSMMPFVVEYVKNNPEWTISVQSHKYIDVP</sequence>
<dbReference type="PANTHER" id="PTHR42836">
    <property type="entry name" value="7-CARBOXY-7-DEAZAGUANINE SYNTHASE"/>
    <property type="match status" value="1"/>
</dbReference>
<dbReference type="UniPathway" id="UPA00391"/>
<evidence type="ECO:0000313" key="10">
    <source>
        <dbReference type="EMBL" id="NBG64652.1"/>
    </source>
</evidence>
<keyword evidence="1 8" id="KW-0004">4Fe-4S</keyword>
<comment type="pathway">
    <text evidence="8">Purine metabolism; 7-cyano-7-deazaguanine biosynthesis.</text>
</comment>
<evidence type="ECO:0000313" key="11">
    <source>
        <dbReference type="Proteomes" id="UP000470771"/>
    </source>
</evidence>
<dbReference type="InterPro" id="IPR007197">
    <property type="entry name" value="rSAM"/>
</dbReference>
<evidence type="ECO:0000259" key="9">
    <source>
        <dbReference type="PROSITE" id="PS51918"/>
    </source>
</evidence>
<evidence type="ECO:0000256" key="4">
    <source>
        <dbReference type="ARBA" id="ARBA00022842"/>
    </source>
</evidence>
<dbReference type="EMBL" id="WWNE01000003">
    <property type="protein sequence ID" value="NBG64652.1"/>
    <property type="molecule type" value="Genomic_DNA"/>
</dbReference>
<dbReference type="GO" id="GO:0016840">
    <property type="term" value="F:carbon-nitrogen lyase activity"/>
    <property type="evidence" value="ECO:0007669"/>
    <property type="project" value="UniProtKB-UniRule"/>
</dbReference>
<evidence type="ECO:0000256" key="1">
    <source>
        <dbReference type="ARBA" id="ARBA00022485"/>
    </source>
</evidence>
<protein>
    <recommendedName>
        <fullName evidence="8">7-carboxy-7-deazaguanine synthase</fullName>
        <shortName evidence="8">CDG synthase</shortName>
        <ecNumber evidence="8">4.3.99.3</ecNumber>
    </recommendedName>
    <alternativeName>
        <fullName evidence="8">Queuosine biosynthesis protein QueE</fullName>
    </alternativeName>
</protein>
<feature type="binding site" evidence="8">
    <location>
        <position position="87"/>
    </location>
    <ligand>
        <name>S-adenosyl-L-methionine</name>
        <dbReference type="ChEBI" id="CHEBI:59789"/>
    </ligand>
</feature>
<comment type="cofactor">
    <cofactor evidence="8">
        <name>Mg(2+)</name>
        <dbReference type="ChEBI" id="CHEBI:18420"/>
    </cofactor>
</comment>
<comment type="caution">
    <text evidence="10">The sequence shown here is derived from an EMBL/GenBank/DDBJ whole genome shotgun (WGS) entry which is preliminary data.</text>
</comment>
<feature type="binding site" evidence="8">
    <location>
        <begin position="128"/>
        <end position="130"/>
    </location>
    <ligand>
        <name>S-adenosyl-L-methionine</name>
        <dbReference type="ChEBI" id="CHEBI:59789"/>
    </ligand>
</feature>
<comment type="cofactor">
    <cofactor evidence="8">
        <name>S-adenosyl-L-methionine</name>
        <dbReference type="ChEBI" id="CHEBI:59789"/>
    </cofactor>
    <text evidence="8">Binds 1 S-adenosyl-L-methionine per subunit.</text>
</comment>
<feature type="binding site" evidence="8">
    <location>
        <position position="211"/>
    </location>
    <ligand>
        <name>substrate</name>
    </ligand>
</feature>
<comment type="caution">
    <text evidence="8">Lacks conserved residue(s) required for the propagation of feature annotation.</text>
</comment>
<organism evidence="10 11">
    <name type="scientific">Acidiluteibacter ferrifornacis</name>
    <dbReference type="NCBI Taxonomy" id="2692424"/>
    <lineage>
        <taxon>Bacteria</taxon>
        <taxon>Pseudomonadati</taxon>
        <taxon>Bacteroidota</taxon>
        <taxon>Flavobacteriia</taxon>
        <taxon>Flavobacteriales</taxon>
        <taxon>Cryomorphaceae</taxon>
        <taxon>Acidiluteibacter</taxon>
    </lineage>
</organism>
<dbReference type="PIRSF" id="PIRSF000370">
    <property type="entry name" value="QueE"/>
    <property type="match status" value="1"/>
</dbReference>
<dbReference type="PROSITE" id="PS51918">
    <property type="entry name" value="RADICAL_SAM"/>
    <property type="match status" value="1"/>
</dbReference>
<keyword evidence="2 8" id="KW-0949">S-adenosyl-L-methionine</keyword>
<feature type="binding site" evidence="8">
    <location>
        <begin position="50"/>
        <end position="52"/>
    </location>
    <ligand>
        <name>S-adenosyl-L-methionine</name>
        <dbReference type="ChEBI" id="CHEBI:59789"/>
    </ligand>
</feature>
<reference evidence="10 11" key="1">
    <citation type="submission" date="2019-12" db="EMBL/GenBank/DDBJ databases">
        <authorList>
            <person name="Zhao J."/>
        </authorList>
    </citation>
    <scope>NUCLEOTIDE SEQUENCE [LARGE SCALE GENOMIC DNA]</scope>
    <source>
        <strain evidence="10 11">S-15</strain>
    </source>
</reference>
<gene>
    <name evidence="8" type="primary">queE</name>
    <name evidence="10" type="ORF">GQN54_00890</name>
</gene>
<feature type="binding site" evidence="8">
    <location>
        <begin position="25"/>
        <end position="27"/>
    </location>
    <ligand>
        <name>substrate</name>
    </ligand>
</feature>
<dbReference type="SUPFAM" id="SSF102114">
    <property type="entry name" value="Radical SAM enzymes"/>
    <property type="match status" value="1"/>
</dbReference>
<feature type="binding site" evidence="8">
    <location>
        <position position="44"/>
    </location>
    <ligand>
        <name>[4Fe-4S] cluster</name>
        <dbReference type="ChEBI" id="CHEBI:49883"/>
        <note>4Fe-4S-S-AdoMet</note>
    </ligand>
</feature>
<comment type="function">
    <text evidence="8">Catalyzes the complex heterocyclic radical-mediated conversion of 6-carboxy-5,6,7,8-tetrahydropterin (CPH4) to 7-carboxy-7-deazaguanine (CDG), a step common to the biosynthetic pathways of all 7-deazapurine-containing compounds.</text>
</comment>
<dbReference type="RefSeq" id="WP_160631035.1">
    <property type="nucleotide sequence ID" value="NZ_WWNE01000003.1"/>
</dbReference>
<dbReference type="GO" id="GO:0008616">
    <property type="term" value="P:tRNA queuosine(34) biosynthetic process"/>
    <property type="evidence" value="ECO:0007669"/>
    <property type="project" value="UniProtKB-UniRule"/>
</dbReference>
<keyword evidence="4 8" id="KW-0460">Magnesium</keyword>